<feature type="transmembrane region" description="Helical" evidence="12">
    <location>
        <begin position="20"/>
        <end position="43"/>
    </location>
</feature>
<sequence length="603" mass="67155">MRGIAEACQRLFLGTIQRKLVFAFLFVIVLPIVLSGILSIGLIQSSVKSKANIGNEMALSQAAAQVERVFRDMLIASNTLMLDDEISGILTDSSKDDPTERYYTSSVMNSKFFNIQTSTLDYYPNHFIAVIDRSGSMYATFPPESGASDALLGLLKEERVPSNANYLQMSGSSHLIDYAPLGQPIRYIVLTRAYMELGNGKKLGDIVIGMPESELAGILRELGAEQGIGGYVINEDGYIVSSSNEEQIGSLLPYADELKRAKAGFFELKDSRVIVNVKYLDRLGWSVVQVVPDDVLFADAYSIRNSLVYVNALFLLVFFGLSFFIARSLSKPISNLNKATERLAAGHLETRVDVLRKDELGKLSLKFNKMAAQIHELFSKVNEEQKTKRELELKMLYAQINPHFLFNTLNSIRWLADASKVFNVSKVIVALANLLKSSILSKNEWITVREEIENVKNYVTIQKFRYASLFADEYDIDDDTLDCGIPKLILQPLVENSIIHGFEGLERQGLLRIRVRREDERIVVTVSDNGVGADPERLKEIAEGRRASSGKFSGIGIANVNDRLILHYGSEFALGIQGEPGEGMRMTVVIPVRTLTPEEDGHV</sequence>
<evidence type="ECO:0000256" key="6">
    <source>
        <dbReference type="ARBA" id="ARBA00022679"/>
    </source>
</evidence>
<dbReference type="Gene3D" id="3.30.450.20">
    <property type="entry name" value="PAS domain"/>
    <property type="match status" value="1"/>
</dbReference>
<evidence type="ECO:0000256" key="10">
    <source>
        <dbReference type="ARBA" id="ARBA00023012"/>
    </source>
</evidence>
<dbReference type="AlphaFoldDB" id="A0A3D9HTQ8"/>
<dbReference type="EMBL" id="QRDZ01000054">
    <property type="protein sequence ID" value="RED52857.1"/>
    <property type="molecule type" value="Genomic_DNA"/>
</dbReference>
<comment type="caution">
    <text evidence="15">The sequence shown here is derived from an EMBL/GenBank/DDBJ whole genome shotgun (WGS) entry which is preliminary data.</text>
</comment>
<dbReference type="SUPFAM" id="SSF158472">
    <property type="entry name" value="HAMP domain-like"/>
    <property type="match status" value="1"/>
</dbReference>
<dbReference type="InterPro" id="IPR010559">
    <property type="entry name" value="Sig_transdc_His_kin_internal"/>
</dbReference>
<dbReference type="Pfam" id="PF00672">
    <property type="entry name" value="HAMP"/>
    <property type="match status" value="1"/>
</dbReference>
<dbReference type="InterPro" id="IPR050640">
    <property type="entry name" value="Bact_2-comp_sensor_kinase"/>
</dbReference>
<keyword evidence="6" id="KW-0808">Transferase</keyword>
<dbReference type="Gene3D" id="1.10.8.500">
    <property type="entry name" value="HAMP domain in histidine kinase"/>
    <property type="match status" value="1"/>
</dbReference>
<dbReference type="PRINTS" id="PR00344">
    <property type="entry name" value="BCTRLSENSOR"/>
</dbReference>
<dbReference type="InterPro" id="IPR005467">
    <property type="entry name" value="His_kinase_dom"/>
</dbReference>
<evidence type="ECO:0000256" key="11">
    <source>
        <dbReference type="ARBA" id="ARBA00023136"/>
    </source>
</evidence>
<evidence type="ECO:0000313" key="15">
    <source>
        <dbReference type="EMBL" id="RED52857.1"/>
    </source>
</evidence>
<comment type="subcellular location">
    <subcellularLocation>
        <location evidence="2">Cell membrane</location>
        <topology evidence="2">Multi-pass membrane protein</topology>
    </subcellularLocation>
</comment>
<dbReference type="SMART" id="SM00387">
    <property type="entry name" value="HATPase_c"/>
    <property type="match status" value="1"/>
</dbReference>
<dbReference type="EC" id="2.7.13.3" evidence="3"/>
<feature type="domain" description="Histidine kinase" evidence="13">
    <location>
        <begin position="489"/>
        <end position="594"/>
    </location>
</feature>
<dbReference type="Proteomes" id="UP000256977">
    <property type="component" value="Unassembled WGS sequence"/>
</dbReference>
<keyword evidence="10" id="KW-0902">Two-component regulatory system</keyword>
<keyword evidence="7" id="KW-0547">Nucleotide-binding</keyword>
<evidence type="ECO:0000256" key="12">
    <source>
        <dbReference type="SAM" id="Phobius"/>
    </source>
</evidence>
<keyword evidence="9" id="KW-0067">ATP-binding</keyword>
<dbReference type="RefSeq" id="WP_116065684.1">
    <property type="nucleotide sequence ID" value="NZ_QRDZ01000054.1"/>
</dbReference>
<dbReference type="PANTHER" id="PTHR34220:SF7">
    <property type="entry name" value="SENSOR HISTIDINE KINASE YPDA"/>
    <property type="match status" value="1"/>
</dbReference>
<evidence type="ECO:0000256" key="1">
    <source>
        <dbReference type="ARBA" id="ARBA00000085"/>
    </source>
</evidence>
<feature type="transmembrane region" description="Helical" evidence="12">
    <location>
        <begin position="307"/>
        <end position="326"/>
    </location>
</feature>
<dbReference type="Pfam" id="PF06580">
    <property type="entry name" value="His_kinase"/>
    <property type="match status" value="1"/>
</dbReference>
<dbReference type="InterPro" id="IPR004358">
    <property type="entry name" value="Sig_transdc_His_kin-like_C"/>
</dbReference>
<organism evidence="15 16">
    <name type="scientific">Cohnella phaseoli</name>
    <dbReference type="NCBI Taxonomy" id="456490"/>
    <lineage>
        <taxon>Bacteria</taxon>
        <taxon>Bacillati</taxon>
        <taxon>Bacillota</taxon>
        <taxon>Bacilli</taxon>
        <taxon>Bacillales</taxon>
        <taxon>Paenibacillaceae</taxon>
        <taxon>Cohnella</taxon>
    </lineage>
</organism>
<evidence type="ECO:0000313" key="16">
    <source>
        <dbReference type="Proteomes" id="UP000256977"/>
    </source>
</evidence>
<evidence type="ECO:0000256" key="2">
    <source>
        <dbReference type="ARBA" id="ARBA00004651"/>
    </source>
</evidence>
<dbReference type="InterPro" id="IPR003594">
    <property type="entry name" value="HATPase_dom"/>
</dbReference>
<gene>
    <name evidence="15" type="ORF">DFP98_15420</name>
</gene>
<reference evidence="15 16" key="1">
    <citation type="submission" date="2018-07" db="EMBL/GenBank/DDBJ databases">
        <title>Genomic Encyclopedia of Type Strains, Phase III (KMG-III): the genomes of soil and plant-associated and newly described type strains.</title>
        <authorList>
            <person name="Whitman W."/>
        </authorList>
    </citation>
    <scope>NUCLEOTIDE SEQUENCE [LARGE SCALE GENOMIC DNA]</scope>
    <source>
        <strain evidence="15 16">CECT 7287</strain>
    </source>
</reference>
<dbReference type="PANTHER" id="PTHR34220">
    <property type="entry name" value="SENSOR HISTIDINE KINASE YPDA"/>
    <property type="match status" value="1"/>
</dbReference>
<keyword evidence="5" id="KW-0597">Phosphoprotein</keyword>
<evidence type="ECO:0000256" key="4">
    <source>
        <dbReference type="ARBA" id="ARBA00022475"/>
    </source>
</evidence>
<protein>
    <recommendedName>
        <fullName evidence="3">histidine kinase</fullName>
        <ecNumber evidence="3">2.7.13.3</ecNumber>
    </recommendedName>
</protein>
<keyword evidence="12" id="KW-0812">Transmembrane</keyword>
<dbReference type="PROSITE" id="PS50109">
    <property type="entry name" value="HIS_KIN"/>
    <property type="match status" value="1"/>
</dbReference>
<evidence type="ECO:0000256" key="7">
    <source>
        <dbReference type="ARBA" id="ARBA00022741"/>
    </source>
</evidence>
<evidence type="ECO:0000256" key="9">
    <source>
        <dbReference type="ARBA" id="ARBA00022840"/>
    </source>
</evidence>
<dbReference type="GO" id="GO:0000155">
    <property type="term" value="F:phosphorelay sensor kinase activity"/>
    <property type="evidence" value="ECO:0007669"/>
    <property type="project" value="InterPro"/>
</dbReference>
<evidence type="ECO:0000259" key="13">
    <source>
        <dbReference type="PROSITE" id="PS50109"/>
    </source>
</evidence>
<dbReference type="InterPro" id="IPR036890">
    <property type="entry name" value="HATPase_C_sf"/>
</dbReference>
<keyword evidence="12" id="KW-1133">Transmembrane helix</keyword>
<accession>A0A3D9HTQ8</accession>
<keyword evidence="4" id="KW-1003">Cell membrane</keyword>
<dbReference type="Pfam" id="PF02518">
    <property type="entry name" value="HATPase_c"/>
    <property type="match status" value="1"/>
</dbReference>
<name>A0A3D9HTQ8_9BACL</name>
<dbReference type="SMART" id="SM00304">
    <property type="entry name" value="HAMP"/>
    <property type="match status" value="1"/>
</dbReference>
<comment type="catalytic activity">
    <reaction evidence="1">
        <text>ATP + protein L-histidine = ADP + protein N-phospho-L-histidine.</text>
        <dbReference type="EC" id="2.7.13.3"/>
    </reaction>
</comment>
<dbReference type="GO" id="GO:0005524">
    <property type="term" value="F:ATP binding"/>
    <property type="evidence" value="ECO:0007669"/>
    <property type="project" value="UniProtKB-KW"/>
</dbReference>
<dbReference type="InterPro" id="IPR003660">
    <property type="entry name" value="HAMP_dom"/>
</dbReference>
<proteinExistence type="predicted"/>
<dbReference type="Gene3D" id="3.30.565.10">
    <property type="entry name" value="Histidine kinase-like ATPase, C-terminal domain"/>
    <property type="match status" value="1"/>
</dbReference>
<evidence type="ECO:0000256" key="8">
    <source>
        <dbReference type="ARBA" id="ARBA00022777"/>
    </source>
</evidence>
<dbReference type="CDD" id="cd06225">
    <property type="entry name" value="HAMP"/>
    <property type="match status" value="1"/>
</dbReference>
<keyword evidence="11 12" id="KW-0472">Membrane</keyword>
<evidence type="ECO:0000256" key="3">
    <source>
        <dbReference type="ARBA" id="ARBA00012438"/>
    </source>
</evidence>
<dbReference type="SUPFAM" id="SSF55874">
    <property type="entry name" value="ATPase domain of HSP90 chaperone/DNA topoisomerase II/histidine kinase"/>
    <property type="match status" value="1"/>
</dbReference>
<evidence type="ECO:0000256" key="5">
    <source>
        <dbReference type="ARBA" id="ARBA00022553"/>
    </source>
</evidence>
<keyword evidence="16" id="KW-1185">Reference proteome</keyword>
<keyword evidence="8 15" id="KW-0418">Kinase</keyword>
<dbReference type="GO" id="GO:0005886">
    <property type="term" value="C:plasma membrane"/>
    <property type="evidence" value="ECO:0007669"/>
    <property type="project" value="UniProtKB-SubCell"/>
</dbReference>
<evidence type="ECO:0000259" key="14">
    <source>
        <dbReference type="PROSITE" id="PS50885"/>
    </source>
</evidence>
<dbReference type="PROSITE" id="PS50885">
    <property type="entry name" value="HAMP"/>
    <property type="match status" value="1"/>
</dbReference>
<dbReference type="OrthoDB" id="9776552at2"/>
<feature type="domain" description="HAMP" evidence="14">
    <location>
        <begin position="327"/>
        <end position="379"/>
    </location>
</feature>